<evidence type="ECO:0000256" key="6">
    <source>
        <dbReference type="ARBA" id="ARBA00022723"/>
    </source>
</evidence>
<dbReference type="eggNOG" id="KOG0331">
    <property type="taxonomic scope" value="Eukaryota"/>
</dbReference>
<dbReference type="GO" id="GO:0003724">
    <property type="term" value="F:RNA helicase activity"/>
    <property type="evidence" value="ECO:0007669"/>
    <property type="project" value="UniProtKB-EC"/>
</dbReference>
<evidence type="ECO:0000256" key="11">
    <source>
        <dbReference type="ARBA" id="ARBA00022833"/>
    </source>
</evidence>
<dbReference type="InterPro" id="IPR000629">
    <property type="entry name" value="RNA-helicase_DEAD-box_CS"/>
</dbReference>
<keyword evidence="5" id="KW-0698">rRNA processing</keyword>
<keyword evidence="13" id="KW-0694">RNA-binding</keyword>
<evidence type="ECO:0000256" key="9">
    <source>
        <dbReference type="ARBA" id="ARBA00022801"/>
    </source>
</evidence>
<keyword evidence="12 18" id="KW-0067">ATP-binding</keyword>
<dbReference type="SMART" id="SM00490">
    <property type="entry name" value="HELICc"/>
    <property type="match status" value="1"/>
</dbReference>
<accession>K8EZ32</accession>
<proteinExistence type="inferred from homology"/>
<feature type="compositionally biased region" description="Basic and acidic residues" evidence="19">
    <location>
        <begin position="513"/>
        <end position="533"/>
    </location>
</feature>
<evidence type="ECO:0000256" key="10">
    <source>
        <dbReference type="ARBA" id="ARBA00022806"/>
    </source>
</evidence>
<dbReference type="SMART" id="SM00487">
    <property type="entry name" value="DEXDc"/>
    <property type="match status" value="1"/>
</dbReference>
<feature type="domain" description="DEAD-box RNA helicase Q" evidence="22">
    <location>
        <begin position="113"/>
        <end position="141"/>
    </location>
</feature>
<dbReference type="InterPro" id="IPR001650">
    <property type="entry name" value="Helicase_C-like"/>
</dbReference>
<organism evidence="23 24">
    <name type="scientific">Bathycoccus prasinos</name>
    <dbReference type="NCBI Taxonomy" id="41875"/>
    <lineage>
        <taxon>Eukaryota</taxon>
        <taxon>Viridiplantae</taxon>
        <taxon>Chlorophyta</taxon>
        <taxon>Mamiellophyceae</taxon>
        <taxon>Mamiellales</taxon>
        <taxon>Bathycoccaceae</taxon>
        <taxon>Bathycoccus</taxon>
    </lineage>
</organism>
<keyword evidence="6" id="KW-0479">Metal-binding</keyword>
<evidence type="ECO:0000256" key="19">
    <source>
        <dbReference type="SAM" id="MobiDB-lite"/>
    </source>
</evidence>
<keyword evidence="7 18" id="KW-0547">Nucleotide-binding</keyword>
<feature type="region of interest" description="Disordered" evidence="19">
    <location>
        <begin position="553"/>
        <end position="575"/>
    </location>
</feature>
<evidence type="ECO:0000256" key="3">
    <source>
        <dbReference type="ARBA" id="ARBA00012552"/>
    </source>
</evidence>
<comment type="function">
    <text evidence="15">ATP-dependent RNA helicase required for 60S ribosomal subunit synthesis. Involved in efficient pre-rRNA processing, predominantly at site A3, which is necessary for the normal formation of 25S and 5.8S rRNAs.</text>
</comment>
<feature type="short sequence motif" description="Q motif" evidence="17">
    <location>
        <begin position="113"/>
        <end position="141"/>
    </location>
</feature>
<dbReference type="InterPro" id="IPR011545">
    <property type="entry name" value="DEAD/DEAH_box_helicase_dom"/>
</dbReference>
<dbReference type="InterPro" id="IPR044742">
    <property type="entry name" value="DEAD/DEAH_RhlB"/>
</dbReference>
<keyword evidence="14" id="KW-0539">Nucleus</keyword>
<evidence type="ECO:0000256" key="2">
    <source>
        <dbReference type="ARBA" id="ARBA00009334"/>
    </source>
</evidence>
<evidence type="ECO:0000313" key="24">
    <source>
        <dbReference type="Proteomes" id="UP000198341"/>
    </source>
</evidence>
<dbReference type="GO" id="GO:0005737">
    <property type="term" value="C:cytoplasm"/>
    <property type="evidence" value="ECO:0007669"/>
    <property type="project" value="UniProtKB-ARBA"/>
</dbReference>
<dbReference type="PROSITE" id="PS51192">
    <property type="entry name" value="HELICASE_ATP_BIND_1"/>
    <property type="match status" value="1"/>
</dbReference>
<dbReference type="EMBL" id="FO082278">
    <property type="protein sequence ID" value="CCO14483.1"/>
    <property type="molecule type" value="Genomic_DNA"/>
</dbReference>
<feature type="domain" description="Helicase C-terminal" evidence="21">
    <location>
        <begin position="351"/>
        <end position="517"/>
    </location>
</feature>
<keyword evidence="8" id="KW-0863">Zinc-finger</keyword>
<evidence type="ECO:0000256" key="17">
    <source>
        <dbReference type="PROSITE-ProRule" id="PRU00552"/>
    </source>
</evidence>
<keyword evidence="10 18" id="KW-0347">Helicase</keyword>
<keyword evidence="24" id="KW-1185">Reference proteome</keyword>
<dbReference type="EC" id="3.6.4.13" evidence="3"/>
<evidence type="ECO:0000313" key="23">
    <source>
        <dbReference type="EMBL" id="CCO14483.1"/>
    </source>
</evidence>
<dbReference type="PROSITE" id="PS51194">
    <property type="entry name" value="HELICASE_CTER"/>
    <property type="match status" value="1"/>
</dbReference>
<dbReference type="Gene3D" id="3.40.50.300">
    <property type="entry name" value="P-loop containing nucleotide triphosphate hydrolases"/>
    <property type="match status" value="2"/>
</dbReference>
<keyword evidence="4" id="KW-0690">Ribosome biogenesis</keyword>
<dbReference type="InterPro" id="IPR027417">
    <property type="entry name" value="P-loop_NTPase"/>
</dbReference>
<dbReference type="AlphaFoldDB" id="K8EZ32"/>
<name>K8EZ32_9CHLO</name>
<evidence type="ECO:0000256" key="12">
    <source>
        <dbReference type="ARBA" id="ARBA00022840"/>
    </source>
</evidence>
<evidence type="ECO:0000256" key="7">
    <source>
        <dbReference type="ARBA" id="ARBA00022741"/>
    </source>
</evidence>
<dbReference type="CDD" id="cd00268">
    <property type="entry name" value="DEADc"/>
    <property type="match status" value="1"/>
</dbReference>
<evidence type="ECO:0000256" key="8">
    <source>
        <dbReference type="ARBA" id="ARBA00022771"/>
    </source>
</evidence>
<dbReference type="Proteomes" id="UP000198341">
    <property type="component" value="Chromosome 1"/>
</dbReference>
<dbReference type="Pfam" id="PF00270">
    <property type="entry name" value="DEAD"/>
    <property type="match status" value="1"/>
</dbReference>
<dbReference type="InterPro" id="IPR014014">
    <property type="entry name" value="RNA_helicase_DEAD_Q_motif"/>
</dbReference>
<feature type="compositionally biased region" description="Polar residues" evidence="19">
    <location>
        <begin position="553"/>
        <end position="562"/>
    </location>
</feature>
<dbReference type="GO" id="GO:0016787">
    <property type="term" value="F:hydrolase activity"/>
    <property type="evidence" value="ECO:0007669"/>
    <property type="project" value="UniProtKB-KW"/>
</dbReference>
<evidence type="ECO:0000256" key="16">
    <source>
        <dbReference type="ARBA" id="ARBA00047984"/>
    </source>
</evidence>
<dbReference type="GO" id="GO:0005524">
    <property type="term" value="F:ATP binding"/>
    <property type="evidence" value="ECO:0007669"/>
    <property type="project" value="UniProtKB-KW"/>
</dbReference>
<dbReference type="PROSITE" id="PS00039">
    <property type="entry name" value="DEAD_ATP_HELICASE"/>
    <property type="match status" value="1"/>
</dbReference>
<evidence type="ECO:0000256" key="1">
    <source>
        <dbReference type="ARBA" id="ARBA00004604"/>
    </source>
</evidence>
<dbReference type="PANTHER" id="PTHR47958">
    <property type="entry name" value="ATP-DEPENDENT RNA HELICASE DBP3"/>
    <property type="match status" value="1"/>
</dbReference>
<dbReference type="GeneID" id="19018409"/>
<feature type="compositionally biased region" description="Low complexity" evidence="19">
    <location>
        <begin position="55"/>
        <end position="67"/>
    </location>
</feature>
<dbReference type="FunFam" id="3.40.50.300:FF:000657">
    <property type="entry name" value="Probable ATP-dependent RNA helicase DDX41"/>
    <property type="match status" value="1"/>
</dbReference>
<feature type="region of interest" description="Disordered" evidence="19">
    <location>
        <begin position="1"/>
        <end position="77"/>
    </location>
</feature>
<dbReference type="STRING" id="41875.K8EZ32"/>
<keyword evidence="9 18" id="KW-0378">Hydrolase</keyword>
<dbReference type="SUPFAM" id="SSF52540">
    <property type="entry name" value="P-loop containing nucleoside triphosphate hydrolases"/>
    <property type="match status" value="2"/>
</dbReference>
<evidence type="ECO:0000256" key="15">
    <source>
        <dbReference type="ARBA" id="ARBA00037449"/>
    </source>
</evidence>
<comment type="subcellular location">
    <subcellularLocation>
        <location evidence="1">Nucleus</location>
        <location evidence="1">Nucleolus</location>
    </subcellularLocation>
</comment>
<comment type="similarity">
    <text evidence="2">Belongs to the DEAD box helicase family. DDX5/DBP2 subfamily.</text>
</comment>
<evidence type="ECO:0000256" key="4">
    <source>
        <dbReference type="ARBA" id="ARBA00022517"/>
    </source>
</evidence>
<dbReference type="GO" id="GO:0003723">
    <property type="term" value="F:RNA binding"/>
    <property type="evidence" value="ECO:0007669"/>
    <property type="project" value="UniProtKB-KW"/>
</dbReference>
<sequence>MGGGYVPPHLRASDAAESTSSLSGGGNGAFNNDDSGGLGPSAGERSNHQQHRSRTTTAAEDNTTTNKIKTKTKWQPSERVLNLTKSQIEDMRERLNVLAESPEEDTNEYAPIESFEDMKLDREIALSIKAHGFDKPTPIQAQGIPVILSGSDVLGCAETGSGKTAAFAIPMIHYCVSISDAYGATRRGDGPTAIVLAPTRELAQQIEKETKAFSQAIDKRRFKTTIVVGGSSMNEQRGDLRNGVECVVATPGRLIDHIHQNNTNLRRASFLVLDEADRMLDMGFEQQILEILNATPKPRQTLLFSATMPPEVEVLAGEYLVKPVKVKVGTVSAPTSNVAQSLEKVPNDVAKIDRLCRMLVEEKMESVAHGNAPPMSIVFVERKAKAEDVADMLNAEGVATASLHGGRTQGEREAALKDFTRGLCSVLVATDVAARGLDVKGVQHVVNMDLPRNFEDYVHRIGRTGRNGMTGRATSFYTDSDAFIVSQIKRALQELESGNAFAFATGKEARAKEKEAQRAWREERSADQSKTETDSGGIISVDDKFKSMLVTSANAATGNQSGAADDAWGSDEDDF</sequence>
<comment type="catalytic activity">
    <reaction evidence="16">
        <text>ATP + H2O = ADP + phosphate + H(+)</text>
        <dbReference type="Rhea" id="RHEA:13065"/>
        <dbReference type="ChEBI" id="CHEBI:15377"/>
        <dbReference type="ChEBI" id="CHEBI:15378"/>
        <dbReference type="ChEBI" id="CHEBI:30616"/>
        <dbReference type="ChEBI" id="CHEBI:43474"/>
        <dbReference type="ChEBI" id="CHEBI:456216"/>
        <dbReference type="EC" id="3.6.4.13"/>
    </reaction>
</comment>
<evidence type="ECO:0000256" key="13">
    <source>
        <dbReference type="ARBA" id="ARBA00022884"/>
    </source>
</evidence>
<dbReference type="CDD" id="cd18787">
    <property type="entry name" value="SF2_C_DEAD"/>
    <property type="match status" value="1"/>
</dbReference>
<protein>
    <recommendedName>
        <fullName evidence="3">RNA helicase</fullName>
        <ecNumber evidence="3">3.6.4.13</ecNumber>
    </recommendedName>
</protein>
<evidence type="ECO:0000259" key="21">
    <source>
        <dbReference type="PROSITE" id="PS51194"/>
    </source>
</evidence>
<evidence type="ECO:0000256" key="5">
    <source>
        <dbReference type="ARBA" id="ARBA00022552"/>
    </source>
</evidence>
<evidence type="ECO:0000256" key="14">
    <source>
        <dbReference type="ARBA" id="ARBA00023242"/>
    </source>
</evidence>
<dbReference type="PROSITE" id="PS51195">
    <property type="entry name" value="Q_MOTIF"/>
    <property type="match status" value="1"/>
</dbReference>
<dbReference type="OrthoDB" id="196131at2759"/>
<dbReference type="RefSeq" id="XP_007515604.1">
    <property type="nucleotide sequence ID" value="XM_007515542.1"/>
</dbReference>
<dbReference type="Pfam" id="PF00271">
    <property type="entry name" value="Helicase_C"/>
    <property type="match status" value="1"/>
</dbReference>
<evidence type="ECO:0000259" key="22">
    <source>
        <dbReference type="PROSITE" id="PS51195"/>
    </source>
</evidence>
<dbReference type="GO" id="GO:0008270">
    <property type="term" value="F:zinc ion binding"/>
    <property type="evidence" value="ECO:0007669"/>
    <property type="project" value="UniProtKB-KW"/>
</dbReference>
<dbReference type="InterPro" id="IPR014001">
    <property type="entry name" value="Helicase_ATP-bd"/>
</dbReference>
<reference evidence="23 24" key="1">
    <citation type="submission" date="2011-10" db="EMBL/GenBank/DDBJ databases">
        <authorList>
            <person name="Genoscope - CEA"/>
        </authorList>
    </citation>
    <scope>NUCLEOTIDE SEQUENCE [LARGE SCALE GENOMIC DNA]</scope>
    <source>
        <strain evidence="23 24">RCC 1105</strain>
    </source>
</reference>
<evidence type="ECO:0000256" key="18">
    <source>
        <dbReference type="RuleBase" id="RU000492"/>
    </source>
</evidence>
<dbReference type="KEGG" id="bpg:Bathy01g06740"/>
<evidence type="ECO:0000259" key="20">
    <source>
        <dbReference type="PROSITE" id="PS51192"/>
    </source>
</evidence>
<keyword evidence="11" id="KW-0862">Zinc</keyword>
<feature type="domain" description="Helicase ATP-binding" evidence="20">
    <location>
        <begin position="144"/>
        <end position="326"/>
    </location>
</feature>
<feature type="region of interest" description="Disordered" evidence="19">
    <location>
        <begin position="513"/>
        <end position="538"/>
    </location>
</feature>
<gene>
    <name evidence="23" type="ORF">Bathy01g06740</name>
</gene>